<sequence>QEENVAKQPLRVEKQLMLKSWMKSAGPTRIREIVDCFEHSQVNAEEDEERIEINDQPPPWDNTNGGNMVLIIV</sequence>
<dbReference type="Proteomes" id="UP000824469">
    <property type="component" value="Unassembled WGS sequence"/>
</dbReference>
<comment type="caution">
    <text evidence="2">The sequence shown here is derived from an EMBL/GenBank/DDBJ whole genome shotgun (WGS) entry which is preliminary data.</text>
</comment>
<evidence type="ECO:0000313" key="3">
    <source>
        <dbReference type="Proteomes" id="UP000824469"/>
    </source>
</evidence>
<keyword evidence="3" id="KW-1185">Reference proteome</keyword>
<proteinExistence type="predicted"/>
<feature type="non-terminal residue" evidence="2">
    <location>
        <position position="1"/>
    </location>
</feature>
<dbReference type="AlphaFoldDB" id="A0AA38LCS5"/>
<evidence type="ECO:0000256" key="1">
    <source>
        <dbReference type="SAM" id="MobiDB-lite"/>
    </source>
</evidence>
<feature type="non-terminal residue" evidence="2">
    <location>
        <position position="73"/>
    </location>
</feature>
<gene>
    <name evidence="2" type="ORF">KI387_021080</name>
</gene>
<organism evidence="2 3">
    <name type="scientific">Taxus chinensis</name>
    <name type="common">Chinese yew</name>
    <name type="synonym">Taxus wallichiana var. chinensis</name>
    <dbReference type="NCBI Taxonomy" id="29808"/>
    <lineage>
        <taxon>Eukaryota</taxon>
        <taxon>Viridiplantae</taxon>
        <taxon>Streptophyta</taxon>
        <taxon>Embryophyta</taxon>
        <taxon>Tracheophyta</taxon>
        <taxon>Spermatophyta</taxon>
        <taxon>Pinopsida</taxon>
        <taxon>Pinidae</taxon>
        <taxon>Conifers II</taxon>
        <taxon>Cupressales</taxon>
        <taxon>Taxaceae</taxon>
        <taxon>Taxus</taxon>
    </lineage>
</organism>
<dbReference type="EMBL" id="JAHRHJ020000004">
    <property type="protein sequence ID" value="KAH9319311.1"/>
    <property type="molecule type" value="Genomic_DNA"/>
</dbReference>
<evidence type="ECO:0000313" key="2">
    <source>
        <dbReference type="EMBL" id="KAH9319311.1"/>
    </source>
</evidence>
<reference evidence="2 3" key="1">
    <citation type="journal article" date="2021" name="Nat. Plants">
        <title>The Taxus genome provides insights into paclitaxel biosynthesis.</title>
        <authorList>
            <person name="Xiong X."/>
            <person name="Gou J."/>
            <person name="Liao Q."/>
            <person name="Li Y."/>
            <person name="Zhou Q."/>
            <person name="Bi G."/>
            <person name="Li C."/>
            <person name="Du R."/>
            <person name="Wang X."/>
            <person name="Sun T."/>
            <person name="Guo L."/>
            <person name="Liang H."/>
            <person name="Lu P."/>
            <person name="Wu Y."/>
            <person name="Zhang Z."/>
            <person name="Ro D.K."/>
            <person name="Shang Y."/>
            <person name="Huang S."/>
            <person name="Yan J."/>
        </authorList>
    </citation>
    <scope>NUCLEOTIDE SEQUENCE [LARGE SCALE GENOMIC DNA]</scope>
    <source>
        <strain evidence="2">Ta-2019</strain>
    </source>
</reference>
<accession>A0AA38LCS5</accession>
<protein>
    <submittedName>
        <fullName evidence="2">Uncharacterized protein</fullName>
    </submittedName>
</protein>
<feature type="region of interest" description="Disordered" evidence="1">
    <location>
        <begin position="44"/>
        <end position="66"/>
    </location>
</feature>
<name>A0AA38LCS5_TAXCH</name>